<feature type="transmembrane region" description="Helical" evidence="6">
    <location>
        <begin position="487"/>
        <end position="507"/>
    </location>
</feature>
<feature type="transmembrane region" description="Helical" evidence="6">
    <location>
        <begin position="398"/>
        <end position="419"/>
    </location>
</feature>
<dbReference type="InterPro" id="IPR030184">
    <property type="entry name" value="WAT1-related"/>
</dbReference>
<feature type="transmembrane region" description="Helical" evidence="6">
    <location>
        <begin position="304"/>
        <end position="324"/>
    </location>
</feature>
<feature type="transmembrane region" description="Helical" evidence="6">
    <location>
        <begin position="434"/>
        <end position="455"/>
    </location>
</feature>
<evidence type="ECO:0000256" key="1">
    <source>
        <dbReference type="ARBA" id="ARBA00004141"/>
    </source>
</evidence>
<protein>
    <recommendedName>
        <fullName evidence="7">EamA domain-containing protein</fullName>
    </recommendedName>
</protein>
<feature type="transmembrane region" description="Helical" evidence="6">
    <location>
        <begin position="243"/>
        <end position="261"/>
    </location>
</feature>
<proteinExistence type="inferred from homology"/>
<keyword evidence="9" id="KW-1185">Reference proteome</keyword>
<comment type="subcellular location">
    <subcellularLocation>
        <location evidence="1">Membrane</location>
        <topology evidence="1">Multi-pass membrane protein</topology>
    </subcellularLocation>
</comment>
<dbReference type="EMBL" id="JAYKXN010000006">
    <property type="protein sequence ID" value="KAK7280706.1"/>
    <property type="molecule type" value="Genomic_DNA"/>
</dbReference>
<feature type="transmembrane region" description="Helical" evidence="6">
    <location>
        <begin position="210"/>
        <end position="231"/>
    </location>
</feature>
<name>A0AAN9ILH8_CLITE</name>
<comment type="caution">
    <text evidence="8">The sequence shown here is derived from an EMBL/GenBank/DDBJ whole genome shotgun (WGS) entry which is preliminary data.</text>
</comment>
<keyword evidence="5 6" id="KW-0472">Membrane</keyword>
<evidence type="ECO:0000313" key="9">
    <source>
        <dbReference type="Proteomes" id="UP001359559"/>
    </source>
</evidence>
<reference evidence="8 9" key="1">
    <citation type="submission" date="2024-01" db="EMBL/GenBank/DDBJ databases">
        <title>The genomes of 5 underutilized Papilionoideae crops provide insights into root nodulation and disease resistance.</title>
        <authorList>
            <person name="Yuan L."/>
        </authorList>
    </citation>
    <scope>NUCLEOTIDE SEQUENCE [LARGE SCALE GENOMIC DNA]</scope>
    <source>
        <strain evidence="8">LY-2023</strain>
        <tissue evidence="8">Leaf</tissue>
    </source>
</reference>
<feature type="domain" description="EamA" evidence="7">
    <location>
        <begin position="368"/>
        <end position="506"/>
    </location>
</feature>
<dbReference type="GO" id="GO:0022857">
    <property type="term" value="F:transmembrane transporter activity"/>
    <property type="evidence" value="ECO:0007669"/>
    <property type="project" value="InterPro"/>
</dbReference>
<keyword evidence="4 6" id="KW-1133">Transmembrane helix</keyword>
<feature type="domain" description="EamA" evidence="7">
    <location>
        <begin position="185"/>
        <end position="322"/>
    </location>
</feature>
<sequence length="553" mass="61198">MGERGFCIAFYAKVAWKRVSCNDHFLPWKCKEFILQFHAKLRGFVSYNNGYCCVKYYFDFEDVNQFSGSLLDDDSDGCDMVVGLFVVEVLMGARWNKEKSYGYGLCGGEKMSWREGYGGHCGPYPILFTLLLYIYTPSFFHHHHHLLKHKLVNSYLVVEMADSGSASSKRMWCSVPERFQLHAAMLALQFGYAGFHVVSRAALNMGVSKLVFPVYRNIIALLLLLPFAYFLEKKERPALTLNFICQFFLLALVGITANQGFYLLGLENTSPTFASAIQNSVPAITFLMAAIFRIEQVRLNRKDGLAKVAGTVLCVVGATVITLYKGPTIYSPTSRVNSSSNTGTTTTTPMFDFGSLSLGDAKGKNWTLGCLYLVGHCLSWSAWLVLQAPVLKKYPARLSVTSYTCFFGLLQFLVIALVLERDMQAWAFHSGAEAFTILYAGVVASGIAFAVQIWCIDRGGPVFVAVYQPVQTFVVAIMASIALGEEFYLGGIIGAVLIVAGLYFVLWGKSEEKKFAKEQLAITSNAEHSIIRPTSHAKASLAQPLLSSSTENV</sequence>
<feature type="transmembrane region" description="Helical" evidence="6">
    <location>
        <begin position="273"/>
        <end position="292"/>
    </location>
</feature>
<dbReference type="Proteomes" id="UP001359559">
    <property type="component" value="Unassembled WGS sequence"/>
</dbReference>
<accession>A0AAN9ILH8</accession>
<feature type="transmembrane region" description="Helical" evidence="6">
    <location>
        <begin position="366"/>
        <end position="386"/>
    </location>
</feature>
<evidence type="ECO:0000313" key="8">
    <source>
        <dbReference type="EMBL" id="KAK7280706.1"/>
    </source>
</evidence>
<organism evidence="8 9">
    <name type="scientific">Clitoria ternatea</name>
    <name type="common">Butterfly pea</name>
    <dbReference type="NCBI Taxonomy" id="43366"/>
    <lineage>
        <taxon>Eukaryota</taxon>
        <taxon>Viridiplantae</taxon>
        <taxon>Streptophyta</taxon>
        <taxon>Embryophyta</taxon>
        <taxon>Tracheophyta</taxon>
        <taxon>Spermatophyta</taxon>
        <taxon>Magnoliopsida</taxon>
        <taxon>eudicotyledons</taxon>
        <taxon>Gunneridae</taxon>
        <taxon>Pentapetalae</taxon>
        <taxon>rosids</taxon>
        <taxon>fabids</taxon>
        <taxon>Fabales</taxon>
        <taxon>Fabaceae</taxon>
        <taxon>Papilionoideae</taxon>
        <taxon>50 kb inversion clade</taxon>
        <taxon>NPAAA clade</taxon>
        <taxon>indigoferoid/millettioid clade</taxon>
        <taxon>Phaseoleae</taxon>
        <taxon>Clitoria</taxon>
    </lineage>
</organism>
<dbReference type="PANTHER" id="PTHR31218">
    <property type="entry name" value="WAT1-RELATED PROTEIN"/>
    <property type="match status" value="1"/>
</dbReference>
<gene>
    <name evidence="8" type="ORF">RJT34_25773</name>
</gene>
<dbReference type="InterPro" id="IPR000620">
    <property type="entry name" value="EamA_dom"/>
</dbReference>
<dbReference type="SUPFAM" id="SSF103481">
    <property type="entry name" value="Multidrug resistance efflux transporter EmrE"/>
    <property type="match status" value="2"/>
</dbReference>
<evidence type="ECO:0000256" key="6">
    <source>
        <dbReference type="SAM" id="Phobius"/>
    </source>
</evidence>
<evidence type="ECO:0000256" key="3">
    <source>
        <dbReference type="ARBA" id="ARBA00022692"/>
    </source>
</evidence>
<evidence type="ECO:0000256" key="4">
    <source>
        <dbReference type="ARBA" id="ARBA00022989"/>
    </source>
</evidence>
<dbReference type="GO" id="GO:0016020">
    <property type="term" value="C:membrane"/>
    <property type="evidence" value="ECO:0007669"/>
    <property type="project" value="UniProtKB-SubCell"/>
</dbReference>
<evidence type="ECO:0000256" key="5">
    <source>
        <dbReference type="ARBA" id="ARBA00023136"/>
    </source>
</evidence>
<keyword evidence="3 6" id="KW-0812">Transmembrane</keyword>
<dbReference type="InterPro" id="IPR037185">
    <property type="entry name" value="EmrE-like"/>
</dbReference>
<comment type="similarity">
    <text evidence="2">Belongs to the drug/metabolite transporter (DMT) superfamily. Plant drug/metabolite exporter (P-DME) (TC 2.A.7.4) family.</text>
</comment>
<dbReference type="AlphaFoldDB" id="A0AAN9ILH8"/>
<feature type="transmembrane region" description="Helical" evidence="6">
    <location>
        <begin position="462"/>
        <end position="481"/>
    </location>
</feature>
<dbReference type="Pfam" id="PF00892">
    <property type="entry name" value="EamA"/>
    <property type="match status" value="2"/>
</dbReference>
<evidence type="ECO:0000256" key="2">
    <source>
        <dbReference type="ARBA" id="ARBA00007635"/>
    </source>
</evidence>
<evidence type="ECO:0000259" key="7">
    <source>
        <dbReference type="Pfam" id="PF00892"/>
    </source>
</evidence>